<dbReference type="EMBL" id="CAJNBK010000006">
    <property type="protein sequence ID" value="CAE6751230.1"/>
    <property type="molecule type" value="Genomic_DNA"/>
</dbReference>
<dbReference type="Proteomes" id="UP000672526">
    <property type="component" value="Unassembled WGS sequence"/>
</dbReference>
<evidence type="ECO:0000313" key="3">
    <source>
        <dbReference type="Proteomes" id="UP000672526"/>
    </source>
</evidence>
<reference evidence="2 3" key="1">
    <citation type="submission" date="2021-02" db="EMBL/GenBank/DDBJ databases">
        <authorList>
            <person name="Vanwijnsberghe S."/>
        </authorList>
    </citation>
    <scope>NUCLEOTIDE SEQUENCE [LARGE SCALE GENOMIC DNA]</scope>
    <source>
        <strain evidence="2 3">LMG 31837</strain>
    </source>
</reference>
<protein>
    <recommendedName>
        <fullName evidence="1">SnoaL-like domain-containing protein</fullName>
    </recommendedName>
</protein>
<evidence type="ECO:0000313" key="2">
    <source>
        <dbReference type="EMBL" id="CAE6751230.1"/>
    </source>
</evidence>
<feature type="domain" description="SnoaL-like" evidence="1">
    <location>
        <begin position="18"/>
        <end position="114"/>
    </location>
</feature>
<dbReference type="Gene3D" id="3.10.450.50">
    <property type="match status" value="1"/>
</dbReference>
<proteinExistence type="predicted"/>
<organism evidence="2 3">
    <name type="scientific">Paraburkholderia haematera</name>
    <dbReference type="NCBI Taxonomy" id="2793077"/>
    <lineage>
        <taxon>Bacteria</taxon>
        <taxon>Pseudomonadati</taxon>
        <taxon>Pseudomonadota</taxon>
        <taxon>Betaproteobacteria</taxon>
        <taxon>Burkholderiales</taxon>
        <taxon>Burkholderiaceae</taxon>
        <taxon>Paraburkholderia</taxon>
    </lineage>
</organism>
<name>A0ABM8RG32_9BURK</name>
<dbReference type="SUPFAM" id="SSF54427">
    <property type="entry name" value="NTF2-like"/>
    <property type="match status" value="1"/>
</dbReference>
<dbReference type="InterPro" id="IPR032710">
    <property type="entry name" value="NTF2-like_dom_sf"/>
</dbReference>
<evidence type="ECO:0000259" key="1">
    <source>
        <dbReference type="Pfam" id="PF12680"/>
    </source>
</evidence>
<dbReference type="InterPro" id="IPR037401">
    <property type="entry name" value="SnoaL-like"/>
</dbReference>
<gene>
    <name evidence="2" type="ORF">R69888_02986</name>
</gene>
<dbReference type="Pfam" id="PF12680">
    <property type="entry name" value="SnoaL_2"/>
    <property type="match status" value="1"/>
</dbReference>
<keyword evidence="3" id="KW-1185">Reference proteome</keyword>
<sequence>MSKDFSDESAALEATVMEYMTAFMRADIPAVLATYAEDGVLMAPIGPAIEGKKQLAEMYPGLFDAVDFNMVPKVTEVLQTSADWGFVRSATEGTQTNKATGDTETAKYLELFLLRKSETGAWQIVRYNTTQIPAA</sequence>
<comment type="caution">
    <text evidence="2">The sequence shown here is derived from an EMBL/GenBank/DDBJ whole genome shotgun (WGS) entry which is preliminary data.</text>
</comment>
<accession>A0ABM8RG32</accession>